<dbReference type="GO" id="GO:0006352">
    <property type="term" value="P:DNA-templated transcription initiation"/>
    <property type="evidence" value="ECO:0007669"/>
    <property type="project" value="InterPro"/>
</dbReference>
<gene>
    <name evidence="1" type="ORF">LCGC14_1092770</name>
</gene>
<comment type="caution">
    <text evidence="1">The sequence shown here is derived from an EMBL/GenBank/DDBJ whole genome shotgun (WGS) entry which is preliminary data.</text>
</comment>
<proteinExistence type="predicted"/>
<reference evidence="1" key="1">
    <citation type="journal article" date="2015" name="Nature">
        <title>Complex archaea that bridge the gap between prokaryotes and eukaryotes.</title>
        <authorList>
            <person name="Spang A."/>
            <person name="Saw J.H."/>
            <person name="Jorgensen S.L."/>
            <person name="Zaremba-Niedzwiedzka K."/>
            <person name="Martijn J."/>
            <person name="Lind A.E."/>
            <person name="van Eijk R."/>
            <person name="Schleper C."/>
            <person name="Guy L."/>
            <person name="Ettema T.J."/>
        </authorList>
    </citation>
    <scope>NUCLEOTIDE SEQUENCE</scope>
</reference>
<dbReference type="InterPro" id="IPR013325">
    <property type="entry name" value="RNA_pol_sigma_r2"/>
</dbReference>
<dbReference type="SUPFAM" id="SSF88946">
    <property type="entry name" value="Sigma2 domain of RNA polymerase sigma factors"/>
    <property type="match status" value="1"/>
</dbReference>
<dbReference type="AlphaFoldDB" id="A0A0F9MBZ1"/>
<protein>
    <submittedName>
        <fullName evidence="1">Uncharacterized protein</fullName>
    </submittedName>
</protein>
<evidence type="ECO:0000313" key="1">
    <source>
        <dbReference type="EMBL" id="KKN04910.1"/>
    </source>
</evidence>
<dbReference type="GO" id="GO:0003700">
    <property type="term" value="F:DNA-binding transcription factor activity"/>
    <property type="evidence" value="ECO:0007669"/>
    <property type="project" value="InterPro"/>
</dbReference>
<sequence>MTLMGRRIKGTSYHPWTFSESEIPNDKISENDLILLLKNIRENTDVKESIQKIILGHMRLALTISGRYLTQYNCKQLSNDLDGSALLGLTVGANRLTTIKHDNVTGFLVLYIHNYITDYIHKSAIVYTPRGKNRISTLSFDDPKVVFEPFKSNRSKRKNCLMDTSSDVILKSVNA</sequence>
<dbReference type="EMBL" id="LAZR01004866">
    <property type="protein sequence ID" value="KKN04910.1"/>
    <property type="molecule type" value="Genomic_DNA"/>
</dbReference>
<accession>A0A0F9MBZ1</accession>
<organism evidence="1">
    <name type="scientific">marine sediment metagenome</name>
    <dbReference type="NCBI Taxonomy" id="412755"/>
    <lineage>
        <taxon>unclassified sequences</taxon>
        <taxon>metagenomes</taxon>
        <taxon>ecological metagenomes</taxon>
    </lineage>
</organism>
<name>A0A0F9MBZ1_9ZZZZ</name>
<feature type="non-terminal residue" evidence="1">
    <location>
        <position position="175"/>
    </location>
</feature>